<gene>
    <name evidence="1" type="ORF">S01H1_71767</name>
</gene>
<organism evidence="1">
    <name type="scientific">marine sediment metagenome</name>
    <dbReference type="NCBI Taxonomy" id="412755"/>
    <lineage>
        <taxon>unclassified sequences</taxon>
        <taxon>metagenomes</taxon>
        <taxon>ecological metagenomes</taxon>
    </lineage>
</organism>
<feature type="non-terminal residue" evidence="1">
    <location>
        <position position="244"/>
    </location>
</feature>
<name>X0WGX2_9ZZZZ</name>
<evidence type="ECO:0000313" key="1">
    <source>
        <dbReference type="EMBL" id="GAG29930.1"/>
    </source>
</evidence>
<protein>
    <submittedName>
        <fullName evidence="1">Uncharacterized protein</fullName>
    </submittedName>
</protein>
<dbReference type="EMBL" id="BARS01047815">
    <property type="protein sequence ID" value="GAG29930.1"/>
    <property type="molecule type" value="Genomic_DNA"/>
</dbReference>
<comment type="caution">
    <text evidence="1">The sequence shown here is derived from an EMBL/GenBank/DDBJ whole genome shotgun (WGS) entry which is preliminary data.</text>
</comment>
<feature type="non-terminal residue" evidence="1">
    <location>
        <position position="1"/>
    </location>
</feature>
<proteinExistence type="predicted"/>
<reference evidence="1" key="1">
    <citation type="journal article" date="2014" name="Front. Microbiol.">
        <title>High frequency of phylogenetically diverse reductive dehalogenase-homologous genes in deep subseafloor sedimentary metagenomes.</title>
        <authorList>
            <person name="Kawai M."/>
            <person name="Futagami T."/>
            <person name="Toyoda A."/>
            <person name="Takaki Y."/>
            <person name="Nishi S."/>
            <person name="Hori S."/>
            <person name="Arai W."/>
            <person name="Tsubouchi T."/>
            <person name="Morono Y."/>
            <person name="Uchiyama I."/>
            <person name="Ito T."/>
            <person name="Fujiyama A."/>
            <person name="Inagaki F."/>
            <person name="Takami H."/>
        </authorList>
    </citation>
    <scope>NUCLEOTIDE SEQUENCE</scope>
    <source>
        <strain evidence="1">Expedition CK06-06</strain>
    </source>
</reference>
<sequence>FGGLGGLGTGALGLAQQGLSGFNPQQAQGFLGQAGSALNQGLQGVGTQAITDAFAPSRQLATRQFEQQTIPNLLERFGASSGGSGALQSQLANAGSNMALGLRAQEAPFIGQAALNAPGQQFQGAGLAANLAQMPGQLAQQSLGLGAAGSDILGQLLNVGGIQRGIAQEPLNAQFQAAQQPANLLAQFAPLGLGTNAFENVQQQQQPGLFQSLLPALGSFAGAGGLNGLGGAISGGLSNLGSAT</sequence>
<accession>X0WGX2</accession>
<dbReference type="AlphaFoldDB" id="X0WGX2"/>